<feature type="transmembrane region" description="Helical" evidence="1">
    <location>
        <begin position="55"/>
        <end position="79"/>
    </location>
</feature>
<dbReference type="VEuPathDB" id="FungiDB:BO78DRAFT_106808"/>
<dbReference type="EMBL" id="KZ826346">
    <property type="protein sequence ID" value="PYI06815.1"/>
    <property type="molecule type" value="Genomic_DNA"/>
</dbReference>
<keyword evidence="1" id="KW-0812">Transmembrane</keyword>
<reference evidence="2 3" key="1">
    <citation type="submission" date="2018-02" db="EMBL/GenBank/DDBJ databases">
        <title>The genomes of Aspergillus section Nigri reveals drivers in fungal speciation.</title>
        <authorList>
            <consortium name="DOE Joint Genome Institute"/>
            <person name="Vesth T.C."/>
            <person name="Nybo J."/>
            <person name="Theobald S."/>
            <person name="Brandl J."/>
            <person name="Frisvad J.C."/>
            <person name="Nielsen K.F."/>
            <person name="Lyhne E.K."/>
            <person name="Kogle M.E."/>
            <person name="Kuo A."/>
            <person name="Riley R."/>
            <person name="Clum A."/>
            <person name="Nolan M."/>
            <person name="Lipzen A."/>
            <person name="Salamov A."/>
            <person name="Henrissat B."/>
            <person name="Wiebenga A."/>
            <person name="De vries R.P."/>
            <person name="Grigoriev I.V."/>
            <person name="Mortensen U.H."/>
            <person name="Andersen M.R."/>
            <person name="Baker S.E."/>
        </authorList>
    </citation>
    <scope>NUCLEOTIDE SEQUENCE [LARGE SCALE GENOMIC DNA]</scope>
    <source>
        <strain evidence="2 3">CBS 121057</strain>
    </source>
</reference>
<evidence type="ECO:0000313" key="3">
    <source>
        <dbReference type="Proteomes" id="UP000248423"/>
    </source>
</evidence>
<name>A0A319EGK2_ASPSB</name>
<evidence type="ECO:0000313" key="2">
    <source>
        <dbReference type="EMBL" id="PYI06815.1"/>
    </source>
</evidence>
<keyword evidence="3" id="KW-1185">Reference proteome</keyword>
<dbReference type="AlphaFoldDB" id="A0A319EGK2"/>
<keyword evidence="1" id="KW-1133">Transmembrane helix</keyword>
<dbReference type="Proteomes" id="UP000248423">
    <property type="component" value="Unassembled WGS sequence"/>
</dbReference>
<evidence type="ECO:0000256" key="1">
    <source>
        <dbReference type="SAM" id="Phobius"/>
    </source>
</evidence>
<accession>A0A319EGK2</accession>
<organism evidence="2 3">
    <name type="scientific">Aspergillus sclerotiicarbonarius (strain CBS 121057 / IBT 28362)</name>
    <dbReference type="NCBI Taxonomy" id="1448318"/>
    <lineage>
        <taxon>Eukaryota</taxon>
        <taxon>Fungi</taxon>
        <taxon>Dikarya</taxon>
        <taxon>Ascomycota</taxon>
        <taxon>Pezizomycotina</taxon>
        <taxon>Eurotiomycetes</taxon>
        <taxon>Eurotiomycetidae</taxon>
        <taxon>Eurotiales</taxon>
        <taxon>Aspergillaceae</taxon>
        <taxon>Aspergillus</taxon>
        <taxon>Aspergillus subgen. Circumdati</taxon>
    </lineage>
</organism>
<keyword evidence="1" id="KW-0472">Membrane</keyword>
<proteinExistence type="predicted"/>
<gene>
    <name evidence="2" type="ORF">BO78DRAFT_106808</name>
</gene>
<protein>
    <submittedName>
        <fullName evidence="2">Uncharacterized protein</fullName>
    </submittedName>
</protein>
<sequence length="94" mass="10771">MTLCTNKGLGTIGLHSMALTHEADQCLHWVPGEWREIPIQGHHSWCLRLEQCYRFCLPLILLLLILLVLLLILIIVFSLGDLLSKILQTLLWTL</sequence>